<feature type="compositionally biased region" description="Basic and acidic residues" evidence="1">
    <location>
        <begin position="1"/>
        <end position="14"/>
    </location>
</feature>
<dbReference type="InterPro" id="IPR002864">
    <property type="entry name" value="Acyl-ACP_thioesterase_NHD"/>
</dbReference>
<evidence type="ECO:0000313" key="4">
    <source>
        <dbReference type="EMBL" id="KAB2586864.1"/>
    </source>
</evidence>
<comment type="caution">
    <text evidence="4">The sequence shown here is derived from an EMBL/GenBank/DDBJ whole genome shotgun (WGS) entry which is preliminary data.</text>
</comment>
<dbReference type="Gene3D" id="3.10.129.10">
    <property type="entry name" value="Hotdog Thioesterase"/>
    <property type="match status" value="1"/>
</dbReference>
<dbReference type="InterPro" id="IPR029069">
    <property type="entry name" value="HotDog_dom_sf"/>
</dbReference>
<dbReference type="GO" id="GO:0047617">
    <property type="term" value="F:fatty acyl-CoA hydrolase activity"/>
    <property type="evidence" value="ECO:0007669"/>
    <property type="project" value="TreeGrafter"/>
</dbReference>
<dbReference type="SUPFAM" id="SSF54637">
    <property type="entry name" value="Thioesterase/thiol ester dehydrase-isomerase"/>
    <property type="match status" value="2"/>
</dbReference>
<feature type="domain" description="Acyl-ACP thioesterase-like C-terminal" evidence="3">
    <location>
        <begin position="179"/>
        <end position="236"/>
    </location>
</feature>
<sequence>MTESAHSSEQESHVNPDLTLAPQPDRGPIFVKSRPVRTGDIDVAKQVRLDAVARYLQDIGNDNIEAAGAIDTHPLWIVRRTVVDVVRPAIWPEELTMTRWCSGFSTRWANMRVRFDGSNGALMETEGFWINISAESGMPTRMSDDFMRPLEESTDEHRLKWKRVLAENAPEADDAGVLDTPFALRATDIDPFDHVNNAVYWQAVEEVLSARTELRTVPHRALIEYLSPIVSSDDVVLRSRVDDKTVTVWFLVGEALRAVAQVSAL</sequence>
<dbReference type="EMBL" id="MRBO01000113">
    <property type="protein sequence ID" value="KAB2586864.1"/>
    <property type="molecule type" value="Genomic_DNA"/>
</dbReference>
<name>A0A5N5EJP1_RHOER</name>
<organism evidence="4 5">
    <name type="scientific">Rhodococcus erythropolis</name>
    <name type="common">Arthrobacter picolinophilus</name>
    <dbReference type="NCBI Taxonomy" id="1833"/>
    <lineage>
        <taxon>Bacteria</taxon>
        <taxon>Bacillati</taxon>
        <taxon>Actinomycetota</taxon>
        <taxon>Actinomycetes</taxon>
        <taxon>Mycobacteriales</taxon>
        <taxon>Nocardiaceae</taxon>
        <taxon>Rhodococcus</taxon>
        <taxon>Rhodococcus erythropolis group</taxon>
    </lineage>
</organism>
<dbReference type="GO" id="GO:0006633">
    <property type="term" value="P:fatty acid biosynthetic process"/>
    <property type="evidence" value="ECO:0007669"/>
    <property type="project" value="InterPro"/>
</dbReference>
<dbReference type="Pfam" id="PF20791">
    <property type="entry name" value="Acyl-ACP_TE_C"/>
    <property type="match status" value="1"/>
</dbReference>
<protein>
    <submittedName>
        <fullName evidence="4">4-hydroxybenzoyl-CoA thioesterase</fullName>
    </submittedName>
</protein>
<dbReference type="PANTHER" id="PTHR31793">
    <property type="entry name" value="4-HYDROXYBENZOYL-COA THIOESTERASE FAMILY MEMBER"/>
    <property type="match status" value="1"/>
</dbReference>
<accession>A0A5N5EJP1</accession>
<reference evidence="4 5" key="1">
    <citation type="journal article" date="2017" name="Poromechanics V (2013)">
        <title>Genomic Characterization of the Arsenic-Tolerant Actinobacterium, &lt;i&gt;Rhodococcus erythropolis&lt;/i&gt; S43.</title>
        <authorList>
            <person name="Retamal-Morales G."/>
            <person name="Mehnert M."/>
            <person name="Schwabe R."/>
            <person name="Tischler D."/>
            <person name="Schloemann M."/>
            <person name="Levican G.J."/>
        </authorList>
    </citation>
    <scope>NUCLEOTIDE SEQUENCE [LARGE SCALE GENOMIC DNA]</scope>
    <source>
        <strain evidence="4 5">S43</strain>
    </source>
</reference>
<evidence type="ECO:0000256" key="1">
    <source>
        <dbReference type="SAM" id="MobiDB-lite"/>
    </source>
</evidence>
<feature type="region of interest" description="Disordered" evidence="1">
    <location>
        <begin position="1"/>
        <end position="25"/>
    </location>
</feature>
<dbReference type="PANTHER" id="PTHR31793:SF24">
    <property type="entry name" value="LONG-CHAIN ACYL-COA THIOESTERASE FADM"/>
    <property type="match status" value="1"/>
</dbReference>
<dbReference type="KEGG" id="reb:XU06_08575"/>
<evidence type="ECO:0000259" key="2">
    <source>
        <dbReference type="Pfam" id="PF01643"/>
    </source>
</evidence>
<gene>
    <name evidence="4" type="ORF">BS297_03080</name>
</gene>
<feature type="domain" description="Acyl-ACP thioesterase N-terminal hotdog" evidence="2">
    <location>
        <begin position="30"/>
        <end position="149"/>
    </location>
</feature>
<proteinExistence type="predicted"/>
<dbReference type="Proteomes" id="UP000325576">
    <property type="component" value="Unassembled WGS sequence"/>
</dbReference>
<dbReference type="InterPro" id="IPR050563">
    <property type="entry name" value="4-hydroxybenzoyl-CoA_TE"/>
</dbReference>
<dbReference type="AlphaFoldDB" id="A0A5N5EJP1"/>
<evidence type="ECO:0000259" key="3">
    <source>
        <dbReference type="Pfam" id="PF20791"/>
    </source>
</evidence>
<dbReference type="Pfam" id="PF01643">
    <property type="entry name" value="Acyl-ACP_TE"/>
    <property type="match status" value="1"/>
</dbReference>
<evidence type="ECO:0000313" key="5">
    <source>
        <dbReference type="Proteomes" id="UP000325576"/>
    </source>
</evidence>
<dbReference type="InterPro" id="IPR049427">
    <property type="entry name" value="Acyl-ACP_TE_C"/>
</dbReference>